<feature type="compositionally biased region" description="Basic and acidic residues" evidence="1">
    <location>
        <begin position="49"/>
        <end position="62"/>
    </location>
</feature>
<evidence type="ECO:0000259" key="2">
    <source>
        <dbReference type="Pfam" id="PF04149"/>
    </source>
</evidence>
<reference evidence="3 4" key="1">
    <citation type="submission" date="2020-11" db="EMBL/GenBank/DDBJ databases">
        <title>A novel isolate from a Black sea contaminated sediment with potential to produce alkanes: Plantactinospora alkalitolerans sp. nov.</title>
        <authorList>
            <person name="Carro L."/>
            <person name="Veyisoglu A."/>
            <person name="Guven K."/>
            <person name="Schumann P."/>
            <person name="Klenk H.-P."/>
            <person name="Sahin N."/>
        </authorList>
    </citation>
    <scope>NUCLEOTIDE SEQUENCE [LARGE SCALE GENOMIC DNA]</scope>
    <source>
        <strain evidence="3 4">S1510</strain>
    </source>
</reference>
<dbReference type="InterPro" id="IPR007278">
    <property type="entry name" value="DUF397"/>
</dbReference>
<dbReference type="Pfam" id="PF04149">
    <property type="entry name" value="DUF397"/>
    <property type="match status" value="1"/>
</dbReference>
<evidence type="ECO:0000313" key="4">
    <source>
        <dbReference type="Proteomes" id="UP000638560"/>
    </source>
</evidence>
<feature type="region of interest" description="Disordered" evidence="1">
    <location>
        <begin position="49"/>
        <end position="74"/>
    </location>
</feature>
<organism evidence="3 4">
    <name type="scientific">Plantactinospora alkalitolerans</name>
    <dbReference type="NCBI Taxonomy" id="2789879"/>
    <lineage>
        <taxon>Bacteria</taxon>
        <taxon>Bacillati</taxon>
        <taxon>Actinomycetota</taxon>
        <taxon>Actinomycetes</taxon>
        <taxon>Micromonosporales</taxon>
        <taxon>Micromonosporaceae</taxon>
        <taxon>Plantactinospora</taxon>
    </lineage>
</organism>
<dbReference type="EMBL" id="JADPUN010000238">
    <property type="protein sequence ID" value="MBF9132521.1"/>
    <property type="molecule type" value="Genomic_DNA"/>
</dbReference>
<proteinExistence type="predicted"/>
<gene>
    <name evidence="3" type="ORF">I0C86_26735</name>
</gene>
<feature type="domain" description="DUF397" evidence="2">
    <location>
        <begin position="115"/>
        <end position="141"/>
    </location>
</feature>
<accession>A0ABS0H250</accession>
<comment type="caution">
    <text evidence="3">The sequence shown here is derived from an EMBL/GenBank/DDBJ whole genome shotgun (WGS) entry which is preliminary data.</text>
</comment>
<name>A0ABS0H250_9ACTN</name>
<evidence type="ECO:0000256" key="1">
    <source>
        <dbReference type="SAM" id="MobiDB-lite"/>
    </source>
</evidence>
<protein>
    <submittedName>
        <fullName evidence="3">DUF397 domain-containing protein</fullName>
    </submittedName>
</protein>
<dbReference type="Proteomes" id="UP000638560">
    <property type="component" value="Unassembled WGS sequence"/>
</dbReference>
<evidence type="ECO:0000313" key="3">
    <source>
        <dbReference type="EMBL" id="MBF9132521.1"/>
    </source>
</evidence>
<sequence>MKAAITVHGRDHPHTLLDISLPRSSEDGSPVSLIDSNRSPCVTVSVILDRHGPVPTPEHRPPGTDGGSSQPGRSAVDVALNDEHLFQRLDRCVTVDQVRAGGAIHFGRWMVRRLLVGDGGKDPTGPALAFDPAAWRAFVAETARRP</sequence>
<feature type="region of interest" description="Disordered" evidence="1">
    <location>
        <begin position="16"/>
        <end position="35"/>
    </location>
</feature>
<keyword evidence="4" id="KW-1185">Reference proteome</keyword>